<dbReference type="EMBL" id="LQZQ01000002">
    <property type="protein sequence ID" value="KYG81369.1"/>
    <property type="molecule type" value="Genomic_DNA"/>
</dbReference>
<gene>
    <name evidence="1" type="ORF">MB14_12280</name>
</gene>
<protein>
    <recommendedName>
        <fullName evidence="3">RecF/RecN/SMC N-terminal domain-containing protein</fullName>
    </recommendedName>
</protein>
<evidence type="ECO:0000313" key="2">
    <source>
        <dbReference type="Proteomes" id="UP000075583"/>
    </source>
</evidence>
<comment type="caution">
    <text evidence="1">The sequence shown here is derived from an EMBL/GenBank/DDBJ whole genome shotgun (WGS) entry which is preliminary data.</text>
</comment>
<name>A0A150XRJ2_ROSEK</name>
<accession>A0A150XRJ2</accession>
<dbReference type="OrthoDB" id="1023918at2"/>
<dbReference type="AlphaFoldDB" id="A0A150XRJ2"/>
<reference evidence="1" key="1">
    <citation type="submission" date="2016-01" db="EMBL/GenBank/DDBJ databases">
        <title>Genome sequencing of Roseivirga ehrenbergii KMM 6017.</title>
        <authorList>
            <person name="Selvaratnam C."/>
            <person name="Thevarajoo S."/>
            <person name="Goh K.M."/>
            <person name="Ee R."/>
            <person name="Chan K.-G."/>
            <person name="Chong C.S."/>
        </authorList>
    </citation>
    <scope>NUCLEOTIDE SEQUENCE [LARGE SCALE GENOMIC DNA]</scope>
    <source>
        <strain evidence="1">KMM 6017</strain>
    </source>
</reference>
<dbReference type="SUPFAM" id="SSF52540">
    <property type="entry name" value="P-loop containing nucleoside triphosphate hydrolases"/>
    <property type="match status" value="1"/>
</dbReference>
<dbReference type="RefSeq" id="WP_062588218.1">
    <property type="nucleotide sequence ID" value="NZ_LQZQ01000002.1"/>
</dbReference>
<dbReference type="PANTHER" id="PTHR32182">
    <property type="entry name" value="DNA REPLICATION AND REPAIR PROTEIN RECF"/>
    <property type="match status" value="1"/>
</dbReference>
<dbReference type="InterPro" id="IPR027417">
    <property type="entry name" value="P-loop_NTPase"/>
</dbReference>
<evidence type="ECO:0008006" key="3">
    <source>
        <dbReference type="Google" id="ProtNLM"/>
    </source>
</evidence>
<proteinExistence type="predicted"/>
<evidence type="ECO:0000313" key="1">
    <source>
        <dbReference type="EMBL" id="KYG81369.1"/>
    </source>
</evidence>
<dbReference type="GO" id="GO:0000731">
    <property type="term" value="P:DNA synthesis involved in DNA repair"/>
    <property type="evidence" value="ECO:0007669"/>
    <property type="project" value="TreeGrafter"/>
</dbReference>
<dbReference type="STRING" id="279360.MB14_12280"/>
<sequence length="629" mass="72992">MKKITSITLENYRAFYGKYDPVLLENGENVLIYGENGSGKSSLFKGLRDFLEASNDPTFSFIRNHHDPQTRGSLQVTFTDFDDQTKDKILGTDTNHSLNDPGFTNNQPFIQNADLVKGFLDYRRLLEVYLHKEERPNLFEFIVLNLLYKYPIPAARYRIGEKWKQIDHDLFNVYNRNERIHGNAITDLAEFESNLRLTLNRISRQVNAYLLRFFKQNMRVNYTLAPMRFDYGRGKWQWNVIKDLRLDITLDGVALTNYSDILNEARMSALAICLYLAAQRNIPQNIQYKVLFLDDIFIGLDSGNRIPVTKILQHSFPDYQMFITTYDRHWFELAKNLFKNSGQSWKFLEFYAKKEKPVNVTFTRPLIIEKDSAYDKAVQYLHHDSNPDYPASANYFRKHLEEILSKQLPEHEIRNEDQSKIEAYRLKDLLKSAEKFLSKINDSVGLVMLASLNPYLHSLLHPLSHNNLSSPIYKAELIDLQRVLPSLESHLISLSHQYRLFISVNEKYDLTFQVNPSHTGHFKLRAEENHYLYKDTNGAIQVSSGKCRCVVSYDTINGVKTQVRTHTANDVNFNYNSFLGSYNTIHAYLIAQPATAHLIAVVNPLTELAYTPRGGNQTTIEDYKNSLAW</sequence>
<dbReference type="Proteomes" id="UP000075583">
    <property type="component" value="Unassembled WGS sequence"/>
</dbReference>
<dbReference type="Gene3D" id="3.40.50.300">
    <property type="entry name" value="P-loop containing nucleotide triphosphate hydrolases"/>
    <property type="match status" value="1"/>
</dbReference>
<dbReference type="GO" id="GO:0006302">
    <property type="term" value="P:double-strand break repair"/>
    <property type="evidence" value="ECO:0007669"/>
    <property type="project" value="TreeGrafter"/>
</dbReference>
<dbReference type="PANTHER" id="PTHR32182:SF25">
    <property type="entry name" value="SLR1056 PROTEIN"/>
    <property type="match status" value="1"/>
</dbReference>
<organism evidence="1 2">
    <name type="scientific">Roseivirga ehrenbergii (strain DSM 102268 / JCM 13514 / KCTC 12282 / NCIMB 14502 / KMM 6017)</name>
    <dbReference type="NCBI Taxonomy" id="279360"/>
    <lineage>
        <taxon>Bacteria</taxon>
        <taxon>Pseudomonadati</taxon>
        <taxon>Bacteroidota</taxon>
        <taxon>Cytophagia</taxon>
        <taxon>Cytophagales</taxon>
        <taxon>Roseivirgaceae</taxon>
        <taxon>Roseivirga</taxon>
    </lineage>
</organism>
<keyword evidence="2" id="KW-1185">Reference proteome</keyword>